<comment type="caution">
    <text evidence="1">The sequence shown here is derived from an EMBL/GenBank/DDBJ whole genome shotgun (WGS) entry which is preliminary data.</text>
</comment>
<dbReference type="EMBL" id="JACHLN010000003">
    <property type="protein sequence ID" value="MBB4840701.1"/>
    <property type="molecule type" value="Genomic_DNA"/>
</dbReference>
<dbReference type="RefSeq" id="WP_184169140.1">
    <property type="nucleotide sequence ID" value="NZ_JACHLN010000003.1"/>
</dbReference>
<organism evidence="1 2">
    <name type="scientific">Sphingomonas kyeonggiensis</name>
    <dbReference type="NCBI Taxonomy" id="1268553"/>
    <lineage>
        <taxon>Bacteria</taxon>
        <taxon>Pseudomonadati</taxon>
        <taxon>Pseudomonadota</taxon>
        <taxon>Alphaproteobacteria</taxon>
        <taxon>Sphingomonadales</taxon>
        <taxon>Sphingomonadaceae</taxon>
        <taxon>Sphingomonas</taxon>
    </lineage>
</organism>
<evidence type="ECO:0000313" key="2">
    <source>
        <dbReference type="Proteomes" id="UP000575241"/>
    </source>
</evidence>
<proteinExistence type="predicted"/>
<evidence type="ECO:0000313" key="1">
    <source>
        <dbReference type="EMBL" id="MBB4840701.1"/>
    </source>
</evidence>
<gene>
    <name evidence="1" type="ORF">HNP52_003793</name>
</gene>
<dbReference type="AlphaFoldDB" id="A0A7W7K446"/>
<dbReference type="Proteomes" id="UP000575241">
    <property type="component" value="Unassembled WGS sequence"/>
</dbReference>
<name>A0A7W7K446_9SPHN</name>
<protein>
    <submittedName>
        <fullName evidence="1">Uncharacterized protein</fullName>
    </submittedName>
</protein>
<keyword evidence="2" id="KW-1185">Reference proteome</keyword>
<reference evidence="1 2" key="1">
    <citation type="submission" date="2020-08" db="EMBL/GenBank/DDBJ databases">
        <title>Functional genomics of gut bacteria from endangered species of beetles.</title>
        <authorList>
            <person name="Carlos-Shanley C."/>
        </authorList>
    </citation>
    <scope>NUCLEOTIDE SEQUENCE [LARGE SCALE GENOMIC DNA]</scope>
    <source>
        <strain evidence="1 2">S00224</strain>
    </source>
</reference>
<sequence length="197" mass="20921">MTGRDRAELARAHATLQRGADFLAQGLAREGPPRAIEGRYRARVLGNGLRELDRFLSLLIDALAGARGIAMPAGERATASKLASLRAMTGAPHGDHARLIALARSRDCLFHCEGLVRRGDRRGDISMTVGWPMRDGVALPRVAIGERLSMSGAELDEICGYYRAIAAQLFSETGLPVPLSTPGTPPLPGLACATGAR</sequence>
<accession>A0A7W7K446</accession>